<evidence type="ECO:0000313" key="6">
    <source>
        <dbReference type="EMBL" id="SEF98703.1"/>
    </source>
</evidence>
<dbReference type="GO" id="GO:0005975">
    <property type="term" value="P:carbohydrate metabolic process"/>
    <property type="evidence" value="ECO:0007669"/>
    <property type="project" value="InterPro"/>
</dbReference>
<feature type="active site" evidence="5">
    <location>
        <position position="170"/>
    </location>
</feature>
<dbReference type="InterPro" id="IPR014718">
    <property type="entry name" value="GH-type_carb-bd"/>
</dbReference>
<dbReference type="Proteomes" id="UP000236753">
    <property type="component" value="Unassembled WGS sequence"/>
</dbReference>
<protein>
    <recommendedName>
        <fullName evidence="4">Putative glucose-6-phosphate 1-epimerase</fullName>
        <ecNumber evidence="4">5.1.3.15</ecNumber>
    </recommendedName>
</protein>
<sequence length="302" mass="33061">MTIEELNAKYKIAGQLEFIAGNSGLPMIQVKSAKAGALISLHAGQVLSYRPAGEPEDVLFLSEKAYYQDGKAIKGGAPICWPWFGADPEGKGRPGHGFVRNRAWNVVATEAMANGDVKVTLGLEDTPDTRAIWPQSFSLLQEIIIGDALNLSLITRNTGKETLSITQAFHTYFKVGDIARTKVLGLEGCEYIDKAGGGNAQKRQSDAVIIESEVDRIYLDVGNTLTIDDSALNRRIRITSQGSKTAVVWNPWEKISKEMADLEDADYQRLLCVETTNAANDVIEIVPGSECRLTANYRVIRN</sequence>
<dbReference type="GO" id="GO:0030246">
    <property type="term" value="F:carbohydrate binding"/>
    <property type="evidence" value="ECO:0007669"/>
    <property type="project" value="UniProtKB-UniRule"/>
</dbReference>
<dbReference type="OrthoDB" id="9790727at2"/>
<dbReference type="InterPro" id="IPR025532">
    <property type="entry name" value="G6P_1-epimerase"/>
</dbReference>
<keyword evidence="3 4" id="KW-0413">Isomerase</keyword>
<dbReference type="PANTHER" id="PTHR11122:SF13">
    <property type="entry name" value="GLUCOSE-6-PHOSPHATE 1-EPIMERASE"/>
    <property type="match status" value="1"/>
</dbReference>
<evidence type="ECO:0000256" key="2">
    <source>
        <dbReference type="ARBA" id="ARBA00005866"/>
    </source>
</evidence>
<name>A0A1H5WH70_9PROT</name>
<dbReference type="Pfam" id="PF01263">
    <property type="entry name" value="Aldose_epim"/>
    <property type="match status" value="1"/>
</dbReference>
<proteinExistence type="inferred from homology"/>
<reference evidence="6 7" key="1">
    <citation type="submission" date="2016-10" db="EMBL/GenBank/DDBJ databases">
        <authorList>
            <person name="de Groot N.N."/>
        </authorList>
    </citation>
    <scope>NUCLEOTIDE SEQUENCE [LARGE SCALE GENOMIC DNA]</scope>
    <source>
        <strain evidence="6 7">Nm13</strain>
    </source>
</reference>
<dbReference type="Gene3D" id="2.70.98.10">
    <property type="match status" value="1"/>
</dbReference>
<dbReference type="PIRSF" id="PIRSF016020">
    <property type="entry name" value="PHexose_mutarotase"/>
    <property type="match status" value="1"/>
</dbReference>
<comment type="similarity">
    <text evidence="2 4">Belongs to the glucose-6-phosphate 1-epimerase family.</text>
</comment>
<dbReference type="EC" id="5.1.3.15" evidence="4"/>
<dbReference type="CDD" id="cd09020">
    <property type="entry name" value="D-hex-6-P-epi_like"/>
    <property type="match status" value="1"/>
</dbReference>
<evidence type="ECO:0000256" key="3">
    <source>
        <dbReference type="ARBA" id="ARBA00023235"/>
    </source>
</evidence>
<dbReference type="InterPro" id="IPR008183">
    <property type="entry name" value="Aldose_1/G6P_1-epimerase"/>
</dbReference>
<dbReference type="GO" id="GO:0047938">
    <property type="term" value="F:glucose-6-phosphate 1-epimerase activity"/>
    <property type="evidence" value="ECO:0007669"/>
    <property type="project" value="UniProtKB-UniRule"/>
</dbReference>
<accession>A0A1H5WH70</accession>
<feature type="active site" evidence="5">
    <location>
        <position position="274"/>
    </location>
</feature>
<gene>
    <name evidence="6" type="ORF">SAMN05216334_11853</name>
</gene>
<organism evidence="6 7">
    <name type="scientific">Nitrosomonas ureae</name>
    <dbReference type="NCBI Taxonomy" id="44577"/>
    <lineage>
        <taxon>Bacteria</taxon>
        <taxon>Pseudomonadati</taxon>
        <taxon>Pseudomonadota</taxon>
        <taxon>Betaproteobacteria</taxon>
        <taxon>Nitrosomonadales</taxon>
        <taxon>Nitrosomonadaceae</taxon>
        <taxon>Nitrosomonas</taxon>
    </lineage>
</organism>
<evidence type="ECO:0000256" key="5">
    <source>
        <dbReference type="PIRSR" id="PIRSR016020-1"/>
    </source>
</evidence>
<evidence type="ECO:0000256" key="1">
    <source>
        <dbReference type="ARBA" id="ARBA00001096"/>
    </source>
</evidence>
<dbReference type="SUPFAM" id="SSF74650">
    <property type="entry name" value="Galactose mutarotase-like"/>
    <property type="match status" value="1"/>
</dbReference>
<evidence type="ECO:0000313" key="7">
    <source>
        <dbReference type="Proteomes" id="UP000236753"/>
    </source>
</evidence>
<evidence type="ECO:0000256" key="4">
    <source>
        <dbReference type="PIRNR" id="PIRNR016020"/>
    </source>
</evidence>
<dbReference type="AlphaFoldDB" id="A0A1H5WH70"/>
<dbReference type="PANTHER" id="PTHR11122">
    <property type="entry name" value="APOSPORY-ASSOCIATED PROTEIN C-RELATED"/>
    <property type="match status" value="1"/>
</dbReference>
<dbReference type="EMBL" id="FNUX01000018">
    <property type="protein sequence ID" value="SEF98703.1"/>
    <property type="molecule type" value="Genomic_DNA"/>
</dbReference>
<comment type="catalytic activity">
    <reaction evidence="1">
        <text>alpha-D-glucose 6-phosphate = beta-D-glucose 6-phosphate</text>
        <dbReference type="Rhea" id="RHEA:16249"/>
        <dbReference type="ChEBI" id="CHEBI:58225"/>
        <dbReference type="ChEBI" id="CHEBI:58247"/>
        <dbReference type="EC" id="5.1.3.15"/>
    </reaction>
</comment>
<dbReference type="InterPro" id="IPR011013">
    <property type="entry name" value="Gal_mutarotase_sf_dom"/>
</dbReference>